<evidence type="ECO:0000256" key="4">
    <source>
        <dbReference type="ARBA" id="ARBA00022617"/>
    </source>
</evidence>
<evidence type="ECO:0000256" key="2">
    <source>
        <dbReference type="ARBA" id="ARBA00004370"/>
    </source>
</evidence>
<evidence type="ECO:0000256" key="7">
    <source>
        <dbReference type="ARBA" id="ARBA00023004"/>
    </source>
</evidence>
<dbReference type="AlphaFoldDB" id="A0AAV6XWP9"/>
<dbReference type="EMBL" id="WHWC01000004">
    <property type="protein sequence ID" value="KAG8383460.1"/>
    <property type="molecule type" value="Genomic_DNA"/>
</dbReference>
<keyword evidence="7" id="KW-0408">Iron</keyword>
<dbReference type="PANTHER" id="PTHR47943">
    <property type="entry name" value="CYTOCHROME P450 93A3-LIKE"/>
    <property type="match status" value="1"/>
</dbReference>
<dbReference type="InterPro" id="IPR036396">
    <property type="entry name" value="Cyt_P450_sf"/>
</dbReference>
<evidence type="ECO:0000259" key="10">
    <source>
        <dbReference type="Pfam" id="PF13961"/>
    </source>
</evidence>
<name>A0AAV6XWP9_9LAMI</name>
<protein>
    <recommendedName>
        <fullName evidence="10">DUF4219 domain-containing protein</fullName>
    </recommendedName>
</protein>
<evidence type="ECO:0000256" key="3">
    <source>
        <dbReference type="ARBA" id="ARBA00010617"/>
    </source>
</evidence>
<evidence type="ECO:0000256" key="5">
    <source>
        <dbReference type="ARBA" id="ARBA00022723"/>
    </source>
</evidence>
<dbReference type="Gene3D" id="1.10.630.10">
    <property type="entry name" value="Cytochrome P450"/>
    <property type="match status" value="1"/>
</dbReference>
<feature type="domain" description="DUF4219" evidence="10">
    <location>
        <begin position="131"/>
        <end position="156"/>
    </location>
</feature>
<comment type="subcellular location">
    <subcellularLocation>
        <location evidence="2">Membrane</location>
    </subcellularLocation>
</comment>
<dbReference type="SUPFAM" id="SSF48264">
    <property type="entry name" value="Cytochrome P450"/>
    <property type="match status" value="1"/>
</dbReference>
<accession>A0AAV6XWP9</accession>
<evidence type="ECO:0000256" key="1">
    <source>
        <dbReference type="ARBA" id="ARBA00001971"/>
    </source>
</evidence>
<proteinExistence type="inferred from homology"/>
<sequence length="210" mass="23925">MTCLMVFGKKYADRDLDEKGFKEAMKETLQEAFNLGDYFPYLRRLDLQGSARGLKRLSKIFDGFLERIIDDHVQSKKEKGQTQDFVDTLMGIMESGEAGFQFDRRHVKAVLLAIKLGEKISNDTPFQVPPLTKENYENWCIGMKALLGAYDVWKPVEAGVEVGDVNVLKNDQKALTLIHQSLNDKMFEKVAKLPSKLAKFCKPLLEESIK</sequence>
<evidence type="ECO:0000256" key="9">
    <source>
        <dbReference type="ARBA" id="ARBA00023136"/>
    </source>
</evidence>
<keyword evidence="9" id="KW-0472">Membrane</keyword>
<dbReference type="GO" id="GO:0016020">
    <property type="term" value="C:membrane"/>
    <property type="evidence" value="ECO:0007669"/>
    <property type="project" value="UniProtKB-SubCell"/>
</dbReference>
<dbReference type="InterPro" id="IPR001128">
    <property type="entry name" value="Cyt_P450"/>
</dbReference>
<dbReference type="GO" id="GO:0020037">
    <property type="term" value="F:heme binding"/>
    <property type="evidence" value="ECO:0007669"/>
    <property type="project" value="InterPro"/>
</dbReference>
<keyword evidence="5" id="KW-0479">Metal-binding</keyword>
<dbReference type="GO" id="GO:0004497">
    <property type="term" value="F:monooxygenase activity"/>
    <property type="evidence" value="ECO:0007669"/>
    <property type="project" value="UniProtKB-KW"/>
</dbReference>
<comment type="caution">
    <text evidence="11">The sequence shown here is derived from an EMBL/GenBank/DDBJ whole genome shotgun (WGS) entry which is preliminary data.</text>
</comment>
<comment type="similarity">
    <text evidence="3">Belongs to the cytochrome P450 family.</text>
</comment>
<dbReference type="Proteomes" id="UP000826271">
    <property type="component" value="Unassembled WGS sequence"/>
</dbReference>
<dbReference type="InterPro" id="IPR025314">
    <property type="entry name" value="DUF4219"/>
</dbReference>
<reference evidence="11" key="1">
    <citation type="submission" date="2019-10" db="EMBL/GenBank/DDBJ databases">
        <authorList>
            <person name="Zhang R."/>
            <person name="Pan Y."/>
            <person name="Wang J."/>
            <person name="Ma R."/>
            <person name="Yu S."/>
        </authorList>
    </citation>
    <scope>NUCLEOTIDE SEQUENCE</scope>
    <source>
        <strain evidence="11">LA-IB0</strain>
        <tissue evidence="11">Leaf</tissue>
    </source>
</reference>
<keyword evidence="4" id="KW-0349">Heme</keyword>
<dbReference type="Pfam" id="PF00067">
    <property type="entry name" value="p450"/>
    <property type="match status" value="1"/>
</dbReference>
<comment type="cofactor">
    <cofactor evidence="1">
        <name>heme</name>
        <dbReference type="ChEBI" id="CHEBI:30413"/>
    </cofactor>
</comment>
<organism evidence="11 12">
    <name type="scientific">Buddleja alternifolia</name>
    <dbReference type="NCBI Taxonomy" id="168488"/>
    <lineage>
        <taxon>Eukaryota</taxon>
        <taxon>Viridiplantae</taxon>
        <taxon>Streptophyta</taxon>
        <taxon>Embryophyta</taxon>
        <taxon>Tracheophyta</taxon>
        <taxon>Spermatophyta</taxon>
        <taxon>Magnoliopsida</taxon>
        <taxon>eudicotyledons</taxon>
        <taxon>Gunneridae</taxon>
        <taxon>Pentapetalae</taxon>
        <taxon>asterids</taxon>
        <taxon>lamiids</taxon>
        <taxon>Lamiales</taxon>
        <taxon>Scrophulariaceae</taxon>
        <taxon>Buddlejeae</taxon>
        <taxon>Buddleja</taxon>
    </lineage>
</organism>
<dbReference type="GO" id="GO:0005506">
    <property type="term" value="F:iron ion binding"/>
    <property type="evidence" value="ECO:0007669"/>
    <property type="project" value="InterPro"/>
</dbReference>
<evidence type="ECO:0000313" key="11">
    <source>
        <dbReference type="EMBL" id="KAG8383460.1"/>
    </source>
</evidence>
<evidence type="ECO:0000313" key="12">
    <source>
        <dbReference type="Proteomes" id="UP000826271"/>
    </source>
</evidence>
<dbReference type="Pfam" id="PF13961">
    <property type="entry name" value="DUF4219"/>
    <property type="match status" value="1"/>
</dbReference>
<evidence type="ECO:0000256" key="8">
    <source>
        <dbReference type="ARBA" id="ARBA00023033"/>
    </source>
</evidence>
<dbReference type="PANTHER" id="PTHR47943:SF2">
    <property type="entry name" value="CYTOCHROME P450"/>
    <property type="match status" value="1"/>
</dbReference>
<keyword evidence="6" id="KW-0560">Oxidoreductase</keyword>
<keyword evidence="8" id="KW-0503">Monooxygenase</keyword>
<evidence type="ECO:0000256" key="6">
    <source>
        <dbReference type="ARBA" id="ARBA00023002"/>
    </source>
</evidence>
<dbReference type="GO" id="GO:0016705">
    <property type="term" value="F:oxidoreductase activity, acting on paired donors, with incorporation or reduction of molecular oxygen"/>
    <property type="evidence" value="ECO:0007669"/>
    <property type="project" value="InterPro"/>
</dbReference>
<gene>
    <name evidence="11" type="ORF">BUALT_Bualt04G0015500</name>
</gene>
<keyword evidence="12" id="KW-1185">Reference proteome</keyword>